<keyword evidence="3" id="KW-1185">Reference proteome</keyword>
<dbReference type="Gene3D" id="1.20.1260.10">
    <property type="match status" value="1"/>
</dbReference>
<dbReference type="EMBL" id="BAABHC010000001">
    <property type="protein sequence ID" value="GAA4422911.1"/>
    <property type="molecule type" value="Genomic_DNA"/>
</dbReference>
<evidence type="ECO:0000259" key="1">
    <source>
        <dbReference type="Pfam" id="PF13628"/>
    </source>
</evidence>
<name>A0ABP8L663_9BACT</name>
<dbReference type="PANTHER" id="PTHR38593:SF1">
    <property type="entry name" value="BLR2558 PROTEIN"/>
    <property type="match status" value="1"/>
</dbReference>
<proteinExistence type="predicted"/>
<dbReference type="InterPro" id="IPR012347">
    <property type="entry name" value="Ferritin-like"/>
</dbReference>
<gene>
    <name evidence="2" type="ORF">GCM10023188_01080</name>
</gene>
<dbReference type="Pfam" id="PF13628">
    <property type="entry name" value="DUF4142"/>
    <property type="match status" value="1"/>
</dbReference>
<sequence>MKNLVRTGFILGAFLFGMASCNQQGAVEEAQEANEEMADDTAMEDETEEISEFMTKAASGGMMEVELGKLAQQQAQNQQVKDFGTMMVTDHSKANDELKTLAASKNIVLPDSMGEAHMDHVEELRDKKGAEFDEAYMDLMVSDHEEDVNMFEEASNNLQDAEVKAFAVKTLPVLQQHLDQAQMIDSTMEATE</sequence>
<protein>
    <recommendedName>
        <fullName evidence="1">DUF4142 domain-containing protein</fullName>
    </recommendedName>
</protein>
<dbReference type="PANTHER" id="PTHR38593">
    <property type="entry name" value="BLR2558 PROTEIN"/>
    <property type="match status" value="1"/>
</dbReference>
<evidence type="ECO:0000313" key="3">
    <source>
        <dbReference type="Proteomes" id="UP001500552"/>
    </source>
</evidence>
<dbReference type="Proteomes" id="UP001500552">
    <property type="component" value="Unassembled WGS sequence"/>
</dbReference>
<evidence type="ECO:0000313" key="2">
    <source>
        <dbReference type="EMBL" id="GAA4422911.1"/>
    </source>
</evidence>
<feature type="domain" description="DUF4142" evidence="1">
    <location>
        <begin position="51"/>
        <end position="183"/>
    </location>
</feature>
<dbReference type="InterPro" id="IPR025419">
    <property type="entry name" value="DUF4142"/>
</dbReference>
<accession>A0ABP8L663</accession>
<reference evidence="3" key="1">
    <citation type="journal article" date="2019" name="Int. J. Syst. Evol. Microbiol.">
        <title>The Global Catalogue of Microorganisms (GCM) 10K type strain sequencing project: providing services to taxonomists for standard genome sequencing and annotation.</title>
        <authorList>
            <consortium name="The Broad Institute Genomics Platform"/>
            <consortium name="The Broad Institute Genome Sequencing Center for Infectious Disease"/>
            <person name="Wu L."/>
            <person name="Ma J."/>
        </authorList>
    </citation>
    <scope>NUCLEOTIDE SEQUENCE [LARGE SCALE GENOMIC DNA]</scope>
    <source>
        <strain evidence="3">JCM 17926</strain>
    </source>
</reference>
<organism evidence="2 3">
    <name type="scientific">Pontibacter saemangeumensis</name>
    <dbReference type="NCBI Taxonomy" id="1084525"/>
    <lineage>
        <taxon>Bacteria</taxon>
        <taxon>Pseudomonadati</taxon>
        <taxon>Bacteroidota</taxon>
        <taxon>Cytophagia</taxon>
        <taxon>Cytophagales</taxon>
        <taxon>Hymenobacteraceae</taxon>
        <taxon>Pontibacter</taxon>
    </lineage>
</organism>
<comment type="caution">
    <text evidence="2">The sequence shown here is derived from an EMBL/GenBank/DDBJ whole genome shotgun (WGS) entry which is preliminary data.</text>
</comment>
<dbReference type="PROSITE" id="PS51257">
    <property type="entry name" value="PROKAR_LIPOPROTEIN"/>
    <property type="match status" value="1"/>
</dbReference>
<dbReference type="RefSeq" id="WP_345156175.1">
    <property type="nucleotide sequence ID" value="NZ_BAABHC010000001.1"/>
</dbReference>